<accession>A0ABX6ENB6</accession>
<dbReference type="Proteomes" id="UP000422736">
    <property type="component" value="Chromosome 1"/>
</dbReference>
<dbReference type="EMBL" id="CP015054">
    <property type="protein sequence ID" value="QGN13631.1"/>
    <property type="molecule type" value="Genomic_DNA"/>
</dbReference>
<evidence type="ECO:0000313" key="2">
    <source>
        <dbReference type="Proteomes" id="UP000422736"/>
    </source>
</evidence>
<sequence>MISQNGTLVILPNKLNIGKRLQAGSYFMLKFGNSCVRFDSVKGPLEMKVSSEHWNQQLGFVLFRRRPRLNGDPVGFRRRDIIEQTSLSIKARKPERIAEYCVTWKNIELDLPVQDIQLIFDLEFYPSDGPIKPLKKNQPYQIQANELKERRPNIRQKSPEPVEHQVEPMNKVKPPHTILNRFKKGIKNLRHIHSTDRTDHPADGSEVVYDNVIEYNKEEPQQVVMGNYVHGMNMPEIVDDSATNVDTMDVYSFIRRNKEISANRLSDDDTLVIGDTPRDLMKSKHARLSLGERVQFAQIFPSRNTRLTGYVGNGKWVIPEGNEFRRQYYMLHGKALPPPEVPPKCPKGMLWEEYYLLDKDKYTNEVIRN</sequence>
<name>A0ABX6ENB6_KLUMA</name>
<gene>
    <name evidence="1" type="ORF">FIM1_273</name>
</gene>
<keyword evidence="2" id="KW-1185">Reference proteome</keyword>
<reference evidence="1 2" key="1">
    <citation type="submission" date="2016-03" db="EMBL/GenBank/DDBJ databases">
        <title>How can Kluyveromyces marxianus grow so fast - potential evolutionary course in Saccharomyces Complex revealed by comparative genomics.</title>
        <authorList>
            <person name="Mo W."/>
            <person name="Lu W."/>
            <person name="Yang X."/>
            <person name="Qi J."/>
            <person name="Lv H."/>
        </authorList>
    </citation>
    <scope>NUCLEOTIDE SEQUENCE [LARGE SCALE GENOMIC DNA]</scope>
    <source>
        <strain evidence="1 2">FIM1</strain>
    </source>
</reference>
<protein>
    <submittedName>
        <fullName evidence="1">Uncharacterized protein</fullName>
    </submittedName>
</protein>
<proteinExistence type="predicted"/>
<organism evidence="1 2">
    <name type="scientific">Kluyveromyces marxianus</name>
    <name type="common">Yeast</name>
    <name type="synonym">Candida kefyr</name>
    <dbReference type="NCBI Taxonomy" id="4911"/>
    <lineage>
        <taxon>Eukaryota</taxon>
        <taxon>Fungi</taxon>
        <taxon>Dikarya</taxon>
        <taxon>Ascomycota</taxon>
        <taxon>Saccharomycotina</taxon>
        <taxon>Saccharomycetes</taxon>
        <taxon>Saccharomycetales</taxon>
        <taxon>Saccharomycetaceae</taxon>
        <taxon>Kluyveromyces</taxon>
    </lineage>
</organism>
<reference evidence="1 2" key="2">
    <citation type="submission" date="2019-11" db="EMBL/GenBank/DDBJ databases">
        <authorList>
            <person name="Lu H."/>
        </authorList>
    </citation>
    <scope>NUCLEOTIDE SEQUENCE [LARGE SCALE GENOMIC DNA]</scope>
    <source>
        <strain evidence="1 2">FIM1</strain>
    </source>
</reference>
<evidence type="ECO:0000313" key="1">
    <source>
        <dbReference type="EMBL" id="QGN13631.1"/>
    </source>
</evidence>